<sequence>MSQLNITAQQKVDLIQSFEKNDQIHLLKSSLHDFFIQVFRKYPYLKRPDMNIVATETLKHQIYDQDPNADSETLNIHIQQWDIYIWRTLDGYWCLDDFYQQNIEIVEQILTACPLFSVIPENVKALKKLLDEHYILEEYLFELPKLSENAPRDICEVLSWDGQYLLTGNKIENLKLYTYKKWDELIERENILYQK</sequence>
<accession>A0A833PCF0</accession>
<proteinExistence type="predicted"/>
<evidence type="ECO:0000313" key="1">
    <source>
        <dbReference type="EMBL" id="KAF1019064.1"/>
    </source>
</evidence>
<protein>
    <submittedName>
        <fullName evidence="1">Uncharacterized protein</fullName>
    </submittedName>
</protein>
<organism evidence="1 2">
    <name type="scientific">Acinetobacter bereziniae</name>
    <name type="common">Acinetobacter genomosp. 10</name>
    <dbReference type="NCBI Taxonomy" id="106648"/>
    <lineage>
        <taxon>Bacteria</taxon>
        <taxon>Pseudomonadati</taxon>
        <taxon>Pseudomonadota</taxon>
        <taxon>Gammaproteobacteria</taxon>
        <taxon>Moraxellales</taxon>
        <taxon>Moraxellaceae</taxon>
        <taxon>Acinetobacter</taxon>
    </lineage>
</organism>
<comment type="caution">
    <text evidence="1">The sequence shown here is derived from an EMBL/GenBank/DDBJ whole genome shotgun (WGS) entry which is preliminary data.</text>
</comment>
<dbReference type="Proteomes" id="UP000490535">
    <property type="component" value="Unassembled WGS sequence"/>
</dbReference>
<name>A0A833PCF0_ACIBZ</name>
<gene>
    <name evidence="1" type="ORF">GAK29_04035</name>
</gene>
<reference evidence="2" key="1">
    <citation type="journal article" date="2020" name="MBio">
        <title>Horizontal gene transfer to a defensive symbiont with a reduced genome amongst a multipartite beetle microbiome.</title>
        <authorList>
            <person name="Waterworth S.C."/>
            <person name="Florez L.V."/>
            <person name="Rees E.R."/>
            <person name="Hertweck C."/>
            <person name="Kaltenpoth M."/>
            <person name="Kwan J.C."/>
        </authorList>
    </citation>
    <scope>NUCLEOTIDE SEQUENCE [LARGE SCALE GENOMIC DNA]</scope>
</reference>
<dbReference type="EMBL" id="WNDP01000153">
    <property type="protein sequence ID" value="KAF1019064.1"/>
    <property type="molecule type" value="Genomic_DNA"/>
</dbReference>
<evidence type="ECO:0000313" key="2">
    <source>
        <dbReference type="Proteomes" id="UP000490535"/>
    </source>
</evidence>
<dbReference type="AlphaFoldDB" id="A0A833PCF0"/>